<sequence>MSEGTEKSLRQANPQASVQVLSMKWLRISTALTGLVACSLVLAQVVPHAREAGAVLAARDDPAALSELKLDSVLGKNPALVQQNIEAALAAHDADLANSFVELARDRSIALPDDLLSRVSDAVKEENSTAHFAKRFATGLVTGNADDVASLSGTVAGDLFVIGDVRDVVREGKHLAMGEETDRLVLGLAAAGLAVTAATYVSVGGAAPARAGLSLVKDARKVGRLGEGLAEWAGRSAREVVDTPMLQNAVATGSVLRPGETVSAIKAAFRVEKAGALVRLGKDVARVTEKAGTRGALDTLRVAEGPKDVARAARLAEAQGGKTRAIMKLLGRGALLLATGAFDLALWLFGALMTLFGVLSSIKATTERLTQAWCDRRRARRLRRAQLAASEALAGAAANA</sequence>
<evidence type="ECO:0000256" key="1">
    <source>
        <dbReference type="SAM" id="Phobius"/>
    </source>
</evidence>
<proteinExistence type="predicted"/>
<keyword evidence="1" id="KW-1133">Transmembrane helix</keyword>
<organism evidence="2 3">
    <name type="scientific">Bradyrhizobium iriomotense</name>
    <dbReference type="NCBI Taxonomy" id="441950"/>
    <lineage>
        <taxon>Bacteria</taxon>
        <taxon>Pseudomonadati</taxon>
        <taxon>Pseudomonadota</taxon>
        <taxon>Alphaproteobacteria</taxon>
        <taxon>Hyphomicrobiales</taxon>
        <taxon>Nitrobacteraceae</taxon>
        <taxon>Bradyrhizobium</taxon>
    </lineage>
</organism>
<keyword evidence="3" id="KW-1185">Reference proteome</keyword>
<dbReference type="EMBL" id="BSOW01000029">
    <property type="protein sequence ID" value="GLR89838.1"/>
    <property type="molecule type" value="Genomic_DNA"/>
</dbReference>
<keyword evidence="1" id="KW-0472">Membrane</keyword>
<evidence type="ECO:0000313" key="2">
    <source>
        <dbReference type="EMBL" id="GLR89838.1"/>
    </source>
</evidence>
<gene>
    <name evidence="2" type="ORF">GCM10007857_65520</name>
</gene>
<comment type="caution">
    <text evidence="2">The sequence shown here is derived from an EMBL/GenBank/DDBJ whole genome shotgun (WGS) entry which is preliminary data.</text>
</comment>
<evidence type="ECO:0000313" key="3">
    <source>
        <dbReference type="Proteomes" id="UP001156905"/>
    </source>
</evidence>
<keyword evidence="1" id="KW-0812">Transmembrane</keyword>
<reference evidence="3" key="1">
    <citation type="journal article" date="2019" name="Int. J. Syst. Evol. Microbiol.">
        <title>The Global Catalogue of Microorganisms (GCM) 10K type strain sequencing project: providing services to taxonomists for standard genome sequencing and annotation.</title>
        <authorList>
            <consortium name="The Broad Institute Genomics Platform"/>
            <consortium name="The Broad Institute Genome Sequencing Center for Infectious Disease"/>
            <person name="Wu L."/>
            <person name="Ma J."/>
        </authorList>
    </citation>
    <scope>NUCLEOTIDE SEQUENCE [LARGE SCALE GENOMIC DNA]</scope>
    <source>
        <strain evidence="3">NBRC 102520</strain>
    </source>
</reference>
<dbReference type="Proteomes" id="UP001156905">
    <property type="component" value="Unassembled WGS sequence"/>
</dbReference>
<protein>
    <submittedName>
        <fullName evidence="2">Uncharacterized protein</fullName>
    </submittedName>
</protein>
<accession>A0ABQ6B7S9</accession>
<feature type="transmembrane region" description="Helical" evidence="1">
    <location>
        <begin position="334"/>
        <end position="359"/>
    </location>
</feature>
<name>A0ABQ6B7S9_9BRAD</name>